<sequence>MTFWPLFSIVIVVFSIFFYVAQFRLSDRFRGVKIASWAYPLAIAGAVVFAIGFHGFGIALFLLGVPFIFFGSYIHLCTMFGVNPSFRRRHNWEDDQ</sequence>
<keyword evidence="1" id="KW-0472">Membrane</keyword>
<protein>
    <submittedName>
        <fullName evidence="2">Uncharacterized protein</fullName>
    </submittedName>
</protein>
<dbReference type="RefSeq" id="WP_136899637.1">
    <property type="nucleotide sequence ID" value="NZ_SWJE01000038.1"/>
</dbReference>
<dbReference type="Proteomes" id="UP000305539">
    <property type="component" value="Unassembled WGS sequence"/>
</dbReference>
<accession>A0A4U1HFG3</accession>
<name>A0A4U1HFG3_9BURK</name>
<keyword evidence="3" id="KW-1185">Reference proteome</keyword>
<evidence type="ECO:0000313" key="3">
    <source>
        <dbReference type="Proteomes" id="UP000305539"/>
    </source>
</evidence>
<dbReference type="AlphaFoldDB" id="A0A4U1HFG3"/>
<proteinExistence type="predicted"/>
<keyword evidence="1" id="KW-1133">Transmembrane helix</keyword>
<dbReference type="EMBL" id="SWJE01000038">
    <property type="protein sequence ID" value="TKC77196.1"/>
    <property type="molecule type" value="Genomic_DNA"/>
</dbReference>
<feature type="transmembrane region" description="Helical" evidence="1">
    <location>
        <begin position="6"/>
        <end position="25"/>
    </location>
</feature>
<feature type="transmembrane region" description="Helical" evidence="1">
    <location>
        <begin position="60"/>
        <end position="82"/>
    </location>
</feature>
<keyword evidence="1" id="KW-0812">Transmembrane</keyword>
<comment type="caution">
    <text evidence="2">The sequence shown here is derived from an EMBL/GenBank/DDBJ whole genome shotgun (WGS) entry which is preliminary data.</text>
</comment>
<reference evidence="2 3" key="1">
    <citation type="submission" date="2019-04" db="EMBL/GenBank/DDBJ databases">
        <title>Trinickia sp. 7GSK02, isolated from subtropical forest soil.</title>
        <authorList>
            <person name="Gao Z.-H."/>
            <person name="Qiu L.-H."/>
        </authorList>
    </citation>
    <scope>NUCLEOTIDE SEQUENCE [LARGE SCALE GENOMIC DNA]</scope>
    <source>
        <strain evidence="2 3">7GSK02</strain>
    </source>
</reference>
<gene>
    <name evidence="2" type="ORF">FAZ69_32915</name>
</gene>
<evidence type="ECO:0000256" key="1">
    <source>
        <dbReference type="SAM" id="Phobius"/>
    </source>
</evidence>
<feature type="transmembrane region" description="Helical" evidence="1">
    <location>
        <begin position="37"/>
        <end position="54"/>
    </location>
</feature>
<evidence type="ECO:0000313" key="2">
    <source>
        <dbReference type="EMBL" id="TKC77196.1"/>
    </source>
</evidence>
<organism evidence="2 3">
    <name type="scientific">Trinickia terrae</name>
    <dbReference type="NCBI Taxonomy" id="2571161"/>
    <lineage>
        <taxon>Bacteria</taxon>
        <taxon>Pseudomonadati</taxon>
        <taxon>Pseudomonadota</taxon>
        <taxon>Betaproteobacteria</taxon>
        <taxon>Burkholderiales</taxon>
        <taxon>Burkholderiaceae</taxon>
        <taxon>Trinickia</taxon>
    </lineage>
</organism>